<dbReference type="Pfam" id="PF17667">
    <property type="entry name" value="Pkinase_fungal"/>
    <property type="match status" value="1"/>
</dbReference>
<dbReference type="PANTHER" id="PTHR38248:SF2">
    <property type="entry name" value="FUNK1 11"/>
    <property type="match status" value="1"/>
</dbReference>
<gene>
    <name evidence="3" type="ORF">OH76DRAFT_1480375</name>
</gene>
<evidence type="ECO:0000313" key="4">
    <source>
        <dbReference type="Proteomes" id="UP000256964"/>
    </source>
</evidence>
<proteinExistence type="predicted"/>
<feature type="compositionally biased region" description="Low complexity" evidence="1">
    <location>
        <begin position="762"/>
        <end position="782"/>
    </location>
</feature>
<feature type="compositionally biased region" description="Basic residues" evidence="1">
    <location>
        <begin position="854"/>
        <end position="867"/>
    </location>
</feature>
<evidence type="ECO:0000259" key="2">
    <source>
        <dbReference type="Pfam" id="PF17667"/>
    </source>
</evidence>
<dbReference type="Proteomes" id="UP000256964">
    <property type="component" value="Unassembled WGS sequence"/>
</dbReference>
<accession>A0A371DJQ6</accession>
<dbReference type="AlphaFoldDB" id="A0A371DJQ6"/>
<dbReference type="PANTHER" id="PTHR38248">
    <property type="entry name" value="FUNK1 6"/>
    <property type="match status" value="1"/>
</dbReference>
<keyword evidence="4" id="KW-1185">Reference proteome</keyword>
<feature type="compositionally biased region" description="Polar residues" evidence="1">
    <location>
        <begin position="840"/>
        <end position="852"/>
    </location>
</feature>
<evidence type="ECO:0000256" key="1">
    <source>
        <dbReference type="SAM" id="MobiDB-lite"/>
    </source>
</evidence>
<feature type="region of interest" description="Disordered" evidence="1">
    <location>
        <begin position="695"/>
        <end position="867"/>
    </location>
</feature>
<reference evidence="3 4" key="1">
    <citation type="journal article" date="2018" name="Biotechnol. Biofuels">
        <title>Integrative visual omics of the white-rot fungus Polyporus brumalis exposes the biotechnological potential of its oxidative enzymes for delignifying raw plant biomass.</title>
        <authorList>
            <person name="Miyauchi S."/>
            <person name="Rancon A."/>
            <person name="Drula E."/>
            <person name="Hage H."/>
            <person name="Chaduli D."/>
            <person name="Favel A."/>
            <person name="Grisel S."/>
            <person name="Henrissat B."/>
            <person name="Herpoel-Gimbert I."/>
            <person name="Ruiz-Duenas F.J."/>
            <person name="Chevret D."/>
            <person name="Hainaut M."/>
            <person name="Lin J."/>
            <person name="Wang M."/>
            <person name="Pangilinan J."/>
            <person name="Lipzen A."/>
            <person name="Lesage-Meessen L."/>
            <person name="Navarro D."/>
            <person name="Riley R."/>
            <person name="Grigoriev I.V."/>
            <person name="Zhou S."/>
            <person name="Raouche S."/>
            <person name="Rosso M.N."/>
        </authorList>
    </citation>
    <scope>NUCLEOTIDE SEQUENCE [LARGE SCALE GENOMIC DNA]</scope>
    <source>
        <strain evidence="3 4">BRFM 1820</strain>
    </source>
</reference>
<dbReference type="InterPro" id="IPR040976">
    <property type="entry name" value="Pkinase_fungal"/>
</dbReference>
<protein>
    <recommendedName>
        <fullName evidence="2">Fungal-type protein kinase domain-containing protein</fullName>
    </recommendedName>
</protein>
<feature type="compositionally biased region" description="Polar residues" evidence="1">
    <location>
        <begin position="722"/>
        <end position="737"/>
    </location>
</feature>
<feature type="domain" description="Fungal-type protein kinase" evidence="2">
    <location>
        <begin position="216"/>
        <end position="587"/>
    </location>
</feature>
<name>A0A371DJQ6_9APHY</name>
<feature type="compositionally biased region" description="Basic and acidic residues" evidence="1">
    <location>
        <begin position="739"/>
        <end position="750"/>
    </location>
</feature>
<dbReference type="OrthoDB" id="3265188at2759"/>
<dbReference type="Gene3D" id="1.10.510.10">
    <property type="entry name" value="Transferase(Phosphotransferase) domain 1"/>
    <property type="match status" value="1"/>
</dbReference>
<sequence length="867" mass="96683">MAASSATPHTTGCVYNAPMPQDMLGNTVGLDANGALARNLKHLAESRQFTLGPMPVQDFLDEFLPESGHGGRGGMLSSEAAFSAVPTRGESSADIYRPLIAALNKMSSKQSRCPGFVFEDVASRSAHPRRLGHMKPHICCFVQEHAEEALRADYTSRVELGFAEFFLQVQPDPRHDFYHDPAPTASPVARAAHQLGQDYDPEDDVSLHVLEGGKALGQHIAYVQEVFTRQFRIFFFTVSLAGPCARFFRWDRSGCIVSESFDIHERPDLLCEFLWRFSQASVISRGHDTTVDRALPEHEVLFRTLVEEETSLQLGLIGEALARAIAQHYEPGKVMIVHVPAEGETLRHRRFLISRPVMSAFSLAGRGTRGYWAVDLTCRAVVFLKDTWRSRSLEELEGDTLRYLNDADVRNVPFLVAHGDVLAATHATCRTEYQGTKTDEYTSQVWVCRVGDKAARVTRRRHYRLVLGPVGYDLRFFQGADELLHATYDVFIAMVDALRKDSRVHRDISAGNVILARERGSEPNSRRKGYLIDWETSSHVDDAGLALKPGRAGTWEFMSIKMLSDVHGSERQTIEDDMESLLYVVLYCALLWLPHNVSDRELSETYTRFFEFSTVHRGVAVGGDAKASNAYNRRYTRDIVFDCSAMKAWLDTIMDYCSPRRGAEKGKWTPDHVDAFWSHFLNTQALDRHGRVAHRLERNQPQETVSSDSDSDSDDSDETSTEAHQSTGGSVEHSPTTVHPRDPSSVRERPPPQIPTNPGSDARQPAAAGRAAKRTTPPAAGADSASRPKRTRVIQPKTSRRQPPDPSTLRRSQRIQEQQSRSKAEEPVPAPRPSGRQAKTVASGTRLGQFSRTARGRGRGRGAASRK</sequence>
<evidence type="ECO:0000313" key="3">
    <source>
        <dbReference type="EMBL" id="RDX52764.1"/>
    </source>
</evidence>
<dbReference type="SUPFAM" id="SSF56112">
    <property type="entry name" value="Protein kinase-like (PK-like)"/>
    <property type="match status" value="1"/>
</dbReference>
<dbReference type="InterPro" id="IPR011009">
    <property type="entry name" value="Kinase-like_dom_sf"/>
</dbReference>
<organism evidence="3 4">
    <name type="scientific">Lentinus brumalis</name>
    <dbReference type="NCBI Taxonomy" id="2498619"/>
    <lineage>
        <taxon>Eukaryota</taxon>
        <taxon>Fungi</taxon>
        <taxon>Dikarya</taxon>
        <taxon>Basidiomycota</taxon>
        <taxon>Agaricomycotina</taxon>
        <taxon>Agaricomycetes</taxon>
        <taxon>Polyporales</taxon>
        <taxon>Polyporaceae</taxon>
        <taxon>Lentinus</taxon>
    </lineage>
</organism>
<feature type="compositionally biased region" description="Acidic residues" evidence="1">
    <location>
        <begin position="709"/>
        <end position="720"/>
    </location>
</feature>
<dbReference type="EMBL" id="KZ857389">
    <property type="protein sequence ID" value="RDX52764.1"/>
    <property type="molecule type" value="Genomic_DNA"/>
</dbReference>